<dbReference type="Pfam" id="PF16158">
    <property type="entry name" value="N_BRCA1_IG"/>
    <property type="match status" value="1"/>
</dbReference>
<keyword evidence="2" id="KW-0472">Membrane</keyword>
<evidence type="ECO:0000256" key="2">
    <source>
        <dbReference type="SAM" id="Phobius"/>
    </source>
</evidence>
<feature type="domain" description="Nbr1 FW" evidence="3">
    <location>
        <begin position="103"/>
        <end position="206"/>
    </location>
</feature>
<reference evidence="4" key="1">
    <citation type="journal article" date="2020" name="mSystems">
        <title>Genome- and Community-Level Interaction Insights into Carbon Utilization and Element Cycling Functions of Hydrothermarchaeota in Hydrothermal Sediment.</title>
        <authorList>
            <person name="Zhou Z."/>
            <person name="Liu Y."/>
            <person name="Xu W."/>
            <person name="Pan J."/>
            <person name="Luo Z.H."/>
            <person name="Li M."/>
        </authorList>
    </citation>
    <scope>NUCLEOTIDE SEQUENCE [LARGE SCALE GENOMIC DNA]</scope>
    <source>
        <strain evidence="4">SpSt-556</strain>
    </source>
</reference>
<name>A0A7C4L1C7_9CHLR</name>
<dbReference type="Gene3D" id="2.60.40.10">
    <property type="entry name" value="Immunoglobulins"/>
    <property type="match status" value="1"/>
</dbReference>
<dbReference type="EMBL" id="DSXR01000128">
    <property type="protein sequence ID" value="HGS88517.1"/>
    <property type="molecule type" value="Genomic_DNA"/>
</dbReference>
<gene>
    <name evidence="4" type="ORF">ENT17_13015</name>
</gene>
<dbReference type="PROSITE" id="PS51257">
    <property type="entry name" value="PROKAR_LIPOPROTEIN"/>
    <property type="match status" value="1"/>
</dbReference>
<dbReference type="PANTHER" id="PTHR20930:SF0">
    <property type="entry name" value="PROTEIN ILRUN"/>
    <property type="match status" value="1"/>
</dbReference>
<feature type="region of interest" description="Disordered" evidence="1">
    <location>
        <begin position="62"/>
        <end position="90"/>
    </location>
</feature>
<feature type="transmembrane region" description="Helical" evidence="2">
    <location>
        <begin position="12"/>
        <end position="30"/>
    </location>
</feature>
<sequence length="213" mass="22607">MKSSTPNLYPQIIIGLAAVLTLIFTGGCNLPKAGQALTPTGDFASTAAAQTVAALTTQFAQMIPSSPPSGGETPPSDRMTTTPSPAENPAPCERAEFVSDVSVPDGSEFSPGQTFIKTWRLKNTGSCTWTTSYRVVFDSGNVLGAPPSFNLPVNVPPDGLVDISVNMKAPEQPREYESYWKLQNPQGVVFGLGSRGDKAFWVKIKVVTQSPTP</sequence>
<dbReference type="PANTHER" id="PTHR20930">
    <property type="entry name" value="OVARIAN CARCINOMA ANTIGEN CA125-RELATED"/>
    <property type="match status" value="1"/>
</dbReference>
<organism evidence="4">
    <name type="scientific">Bellilinea caldifistulae</name>
    <dbReference type="NCBI Taxonomy" id="360411"/>
    <lineage>
        <taxon>Bacteria</taxon>
        <taxon>Bacillati</taxon>
        <taxon>Chloroflexota</taxon>
        <taxon>Anaerolineae</taxon>
        <taxon>Anaerolineales</taxon>
        <taxon>Anaerolineaceae</taxon>
        <taxon>Bellilinea</taxon>
    </lineage>
</organism>
<keyword evidence="2" id="KW-1133">Transmembrane helix</keyword>
<comment type="caution">
    <text evidence="4">The sequence shown here is derived from an EMBL/GenBank/DDBJ whole genome shotgun (WGS) entry which is preliminary data.</text>
</comment>
<protein>
    <recommendedName>
        <fullName evidence="3">Nbr1 FW domain-containing protein</fullName>
    </recommendedName>
</protein>
<dbReference type="InterPro" id="IPR013783">
    <property type="entry name" value="Ig-like_fold"/>
</dbReference>
<accession>A0A7C4L1C7</accession>
<evidence type="ECO:0000313" key="4">
    <source>
        <dbReference type="EMBL" id="HGS88517.1"/>
    </source>
</evidence>
<keyword evidence="2" id="KW-0812">Transmembrane</keyword>
<dbReference type="AlphaFoldDB" id="A0A7C4L1C7"/>
<dbReference type="InterPro" id="IPR032350">
    <property type="entry name" value="Nbr1_FW"/>
</dbReference>
<evidence type="ECO:0000259" key="3">
    <source>
        <dbReference type="Pfam" id="PF16158"/>
    </source>
</evidence>
<evidence type="ECO:0000256" key="1">
    <source>
        <dbReference type="SAM" id="MobiDB-lite"/>
    </source>
</evidence>
<dbReference type="CDD" id="cd14947">
    <property type="entry name" value="NBR1_like"/>
    <property type="match status" value="1"/>
</dbReference>
<proteinExistence type="predicted"/>